<accession>A0A0P8DWU6</accession>
<organism evidence="1 2">
    <name type="scientific">Candidatus Methanoperedens nitratireducens</name>
    <dbReference type="NCBI Taxonomy" id="1392998"/>
    <lineage>
        <taxon>Archaea</taxon>
        <taxon>Methanobacteriati</taxon>
        <taxon>Methanobacteriota</taxon>
        <taxon>Stenosarchaea group</taxon>
        <taxon>Methanomicrobia</taxon>
        <taxon>Methanosarcinales</taxon>
        <taxon>ANME-2 cluster</taxon>
        <taxon>Candidatus Methanoperedentaceae</taxon>
        <taxon>Candidatus Methanoperedens</taxon>
    </lineage>
</organism>
<evidence type="ECO:0000313" key="2">
    <source>
        <dbReference type="Proteomes" id="UP000050360"/>
    </source>
</evidence>
<protein>
    <submittedName>
        <fullName evidence="1">Baseplate J-like protein</fullName>
    </submittedName>
</protein>
<name>A0A0P8DWU6_9EURY</name>
<comment type="caution">
    <text evidence="1">The sequence shown here is derived from an EMBL/GenBank/DDBJ whole genome shotgun (WGS) entry which is preliminary data.</text>
</comment>
<gene>
    <name evidence="1" type="ORF">MPEBLZ_03301</name>
</gene>
<dbReference type="Proteomes" id="UP000050360">
    <property type="component" value="Unassembled WGS sequence"/>
</dbReference>
<dbReference type="AlphaFoldDB" id="A0A0P8DWU6"/>
<proteinExistence type="predicted"/>
<evidence type="ECO:0000313" key="1">
    <source>
        <dbReference type="EMBL" id="KPQ42129.1"/>
    </source>
</evidence>
<dbReference type="InterPro" id="IPR011749">
    <property type="entry name" value="CHP02243"/>
</dbReference>
<sequence>MRYGIDVRKARIEKTNGNKTLIIFDNIHNISFGLDNDKNTVKLKIDGVTKDELVANNENGKLNIYDFSRRLTLPKGEVIRTEISGKTIYFELLGKISIVPLNLEKVIVDERTGGVFDRTGANEQADLFYAPFGMKDHENNTLYLGFDRKAEKLSFMVYLYEKDLEVEAGKHGDEKESGLIISEFTWEISILPDEGKWQTIDPGTIIDETEGFNKSGRIIFNDLKGWAASQNIVWKDTDNKSHFWLRCILKKSGFQYPPRIETISINTVCAIHGKTIKRDNTWKRIEEFSSSNTSNGMPSQVFISSAKPILARTLLVSVSGEYNEYFATWNEIPGRDNQRLLKYLENKFYFDWIGNANIEKNTTGNIIKIFDDRNKILLVLNVWKTKVSMVMDRRKVCDFAVRMQNPELKMYSGLWTEVDDFDGSGPDDNHYILDKEHGEIKFGDGLSGRIPPESSRITVVRYRIGGGNEGNFKAGYNWKVENEKKTVGHTLEIINHKPSTGGKDAEILNDAIERCLRDMKIPYTAVTSGDFEYIAMNTPGLRVAKAKAIPDYNKNDGENSKASVTIVVLPYTPIETFIAPPSPPPGFIDAICHHVDKHRLLGTQIHIEFPQFIRVNVSMTIDMVKGYPEKELTSTVKKELAFFLHPIKGWFDKKGWPIGRLVSRSEIFEYIRKIEGIKCILKISISGDNGSSLDANGNLNLPSEISTVYPGSISVIINKDLNKCRSGDVNG</sequence>
<dbReference type="EMBL" id="LKCM01000263">
    <property type="protein sequence ID" value="KPQ42129.1"/>
    <property type="molecule type" value="Genomic_DNA"/>
</dbReference>
<reference evidence="1 2" key="1">
    <citation type="submission" date="2015-09" db="EMBL/GenBank/DDBJ databases">
        <title>A metagenomics-based metabolic model of nitrate-dependent anaerobic oxidation of methane by Methanoperedens-like archaea.</title>
        <authorList>
            <person name="Arshad A."/>
            <person name="Speth D.R."/>
            <person name="De Graaf R.M."/>
            <person name="Op Den Camp H.J."/>
            <person name="Jetten M.S."/>
            <person name="Welte C.U."/>
        </authorList>
    </citation>
    <scope>NUCLEOTIDE SEQUENCE [LARGE SCALE GENOMIC DNA]</scope>
</reference>
<dbReference type="NCBIfam" id="TIGR02243">
    <property type="entry name" value="putative baseplate assembly protein"/>
    <property type="match status" value="1"/>
</dbReference>